<dbReference type="GO" id="GO:0032991">
    <property type="term" value="C:protein-containing complex"/>
    <property type="evidence" value="ECO:0007669"/>
    <property type="project" value="UniProtKB-ARBA"/>
</dbReference>
<dbReference type="EMBL" id="JAFJYH010000007">
    <property type="protein sequence ID" value="KAG4425870.1"/>
    <property type="molecule type" value="Genomic_DNA"/>
</dbReference>
<dbReference type="SMART" id="SM00777">
    <property type="entry name" value="Mad3_BUB1_I"/>
    <property type="match status" value="1"/>
</dbReference>
<name>A0A8H8BVQ4_9HELO</name>
<comment type="subcellular location">
    <subcellularLocation>
        <location evidence="1">Chromosome</location>
        <location evidence="1">Centromere</location>
        <location evidence="1">Kinetochore</location>
    </subcellularLocation>
</comment>
<dbReference type="FunFam" id="1.25.40.430:FF:000003">
    <property type="entry name" value="Checkpoint serine/threonine-protein kinase BUB1"/>
    <property type="match status" value="1"/>
</dbReference>
<evidence type="ECO:0000256" key="4">
    <source>
        <dbReference type="ARBA" id="ARBA00023328"/>
    </source>
</evidence>
<keyword evidence="2" id="KW-0158">Chromosome</keyword>
<feature type="region of interest" description="Disordered" evidence="5">
    <location>
        <begin position="433"/>
        <end position="626"/>
    </location>
</feature>
<dbReference type="GO" id="GO:0000776">
    <property type="term" value="C:kinetochore"/>
    <property type="evidence" value="ECO:0007669"/>
    <property type="project" value="UniProtKB-KW"/>
</dbReference>
<evidence type="ECO:0000256" key="2">
    <source>
        <dbReference type="ARBA" id="ARBA00022454"/>
    </source>
</evidence>
<dbReference type="InterPro" id="IPR013212">
    <property type="entry name" value="Mad3/Bub1_I"/>
</dbReference>
<keyword evidence="9" id="KW-1185">Reference proteome</keyword>
<feature type="compositionally biased region" description="Acidic residues" evidence="5">
    <location>
        <begin position="595"/>
        <end position="604"/>
    </location>
</feature>
<dbReference type="Gene3D" id="1.25.40.430">
    <property type="match status" value="1"/>
</dbReference>
<feature type="domain" description="BUB1 N-terminal" evidence="7">
    <location>
        <begin position="63"/>
        <end position="222"/>
    </location>
</feature>
<dbReference type="AlphaFoldDB" id="A0A8H8BVQ4"/>
<dbReference type="InterPro" id="IPR012572">
    <property type="entry name" value="Mad3/Bub1_II"/>
</dbReference>
<reference evidence="8" key="1">
    <citation type="submission" date="2021-02" db="EMBL/GenBank/DDBJ databases">
        <title>Genome sequence Cadophora malorum strain M34.</title>
        <authorList>
            <person name="Stefanovic E."/>
            <person name="Vu D."/>
            <person name="Scully C."/>
            <person name="Dijksterhuis J."/>
            <person name="Roader J."/>
            <person name="Houbraken J."/>
        </authorList>
    </citation>
    <scope>NUCLEOTIDE SEQUENCE</scope>
    <source>
        <strain evidence="8">M34</strain>
    </source>
</reference>
<dbReference type="Pfam" id="PF08171">
    <property type="entry name" value="Mad3_BUB1_II"/>
    <property type="match status" value="1"/>
</dbReference>
<evidence type="ECO:0000256" key="1">
    <source>
        <dbReference type="ARBA" id="ARBA00004629"/>
    </source>
</evidence>
<dbReference type="PROSITE" id="PS51489">
    <property type="entry name" value="BUB1_N"/>
    <property type="match status" value="1"/>
</dbReference>
<dbReference type="GO" id="GO:0005634">
    <property type="term" value="C:nucleus"/>
    <property type="evidence" value="ECO:0007669"/>
    <property type="project" value="TreeGrafter"/>
</dbReference>
<dbReference type="SUPFAM" id="SSF56112">
    <property type="entry name" value="Protein kinase-like (PK-like)"/>
    <property type="match status" value="1"/>
</dbReference>
<dbReference type="Pfam" id="PF08311">
    <property type="entry name" value="Mad3_BUB1_I"/>
    <property type="match status" value="1"/>
</dbReference>
<protein>
    <recommendedName>
        <fullName evidence="10">Checkpoint protein kinase</fullName>
    </recommendedName>
</protein>
<evidence type="ECO:0000256" key="5">
    <source>
        <dbReference type="SAM" id="MobiDB-lite"/>
    </source>
</evidence>
<dbReference type="Proteomes" id="UP000664132">
    <property type="component" value="Unassembled WGS sequence"/>
</dbReference>
<dbReference type="PANTHER" id="PTHR14030:SF4">
    <property type="entry name" value="BUB1 KINASE, ISOFORM A-RELATED"/>
    <property type="match status" value="1"/>
</dbReference>
<accession>A0A8H8BVQ4</accession>
<dbReference type="GO" id="GO:0005524">
    <property type="term" value="F:ATP binding"/>
    <property type="evidence" value="ECO:0007669"/>
    <property type="project" value="InterPro"/>
</dbReference>
<evidence type="ECO:0008006" key="10">
    <source>
        <dbReference type="Google" id="ProtNLM"/>
    </source>
</evidence>
<dbReference type="PROSITE" id="PS00108">
    <property type="entry name" value="PROTEIN_KINASE_ST"/>
    <property type="match status" value="1"/>
</dbReference>
<evidence type="ECO:0000313" key="8">
    <source>
        <dbReference type="EMBL" id="KAG4425870.1"/>
    </source>
</evidence>
<dbReference type="GO" id="GO:0007094">
    <property type="term" value="P:mitotic spindle assembly checkpoint signaling"/>
    <property type="evidence" value="ECO:0007669"/>
    <property type="project" value="InterPro"/>
</dbReference>
<keyword evidence="4" id="KW-0137">Centromere</keyword>
<dbReference type="GO" id="GO:0051754">
    <property type="term" value="P:meiotic sister chromatid cohesion, centromeric"/>
    <property type="evidence" value="ECO:0007669"/>
    <property type="project" value="TreeGrafter"/>
</dbReference>
<feature type="domain" description="Protein kinase" evidence="6">
    <location>
        <begin position="848"/>
        <end position="1160"/>
    </location>
</feature>
<feature type="region of interest" description="Disordered" evidence="5">
    <location>
        <begin position="237"/>
        <end position="285"/>
    </location>
</feature>
<keyword evidence="3" id="KW-0995">Kinetochore</keyword>
<evidence type="ECO:0000259" key="7">
    <source>
        <dbReference type="PROSITE" id="PS51489"/>
    </source>
</evidence>
<dbReference type="InterPro" id="IPR015661">
    <property type="entry name" value="Bub1/Mad3"/>
</dbReference>
<evidence type="ECO:0000256" key="3">
    <source>
        <dbReference type="ARBA" id="ARBA00022838"/>
    </source>
</evidence>
<dbReference type="InterPro" id="IPR011009">
    <property type="entry name" value="Kinase-like_dom_sf"/>
</dbReference>
<feature type="compositionally biased region" description="Acidic residues" evidence="5">
    <location>
        <begin position="512"/>
        <end position="532"/>
    </location>
</feature>
<dbReference type="GO" id="GO:0004672">
    <property type="term" value="F:protein kinase activity"/>
    <property type="evidence" value="ECO:0007669"/>
    <property type="project" value="InterPro"/>
</dbReference>
<dbReference type="Pfam" id="PF00069">
    <property type="entry name" value="Pkinase"/>
    <property type="match status" value="1"/>
</dbReference>
<evidence type="ECO:0000259" key="6">
    <source>
        <dbReference type="PROSITE" id="PS50011"/>
    </source>
</evidence>
<dbReference type="InterPro" id="IPR008271">
    <property type="entry name" value="Ser/Thr_kinase_AS"/>
</dbReference>
<evidence type="ECO:0000313" key="9">
    <source>
        <dbReference type="Proteomes" id="UP000664132"/>
    </source>
</evidence>
<gene>
    <name evidence="8" type="ORF">IFR04_001077</name>
</gene>
<dbReference type="PANTHER" id="PTHR14030">
    <property type="entry name" value="MITOTIC CHECKPOINT SERINE/THREONINE-PROTEIN KINASE BUB1"/>
    <property type="match status" value="1"/>
</dbReference>
<feature type="compositionally biased region" description="Polar residues" evidence="5">
    <location>
        <begin position="543"/>
        <end position="552"/>
    </location>
</feature>
<feature type="compositionally biased region" description="Basic and acidic residues" evidence="5">
    <location>
        <begin position="442"/>
        <end position="462"/>
    </location>
</feature>
<sequence length="1200" mass="133877">MSVSEDLIDFEIIENQKENIQSLPGGRSARALASMFSPSPLHKLATPTPSDTKNLNDVMRNEYEKEILSIAESDDPLDVYDRYVRWTLDAYPSAQATPASQLLPLLERATKTFLSSAQYKNDPRYLKLWLQYIRFFSDAPRETFAFLARHNIGEGLALFYEEFAAWLEGAQRWTQAEEVYRMGIEKEARPIPRLVRKYNEFQQRFSRRPEDANEPSSPALPTVRPALAAKVDPFAAAAPRDPQAPRPNSGVGGTAKSGRQKLTIFSDADNETPPPGSSGSTKGWESIGSLADRKKENVMEPKPWVGETLKAGGKKSSTKMAVFKDESQSLPRFDYPQVTDPAKQQVTVNQKGRTERIHVNLEAIYPSPDIVGSELSLEELRAASRGWLTKVWQRETIVKDNEIRSRSQESTKEVDVNVDEVVREVSEKLVIARDPPALDENGAAKEPGREGKGRRMKIKEVNETQIIKAKLSSPSGPKMKKRKASKEQTMTLHTRAATDDIYDLFSQPLPAPEEEEEEEEEDETDDDDDMTDGDYTSGGESTGTGRLMTTSEAGDDETSDVKSVSEWSEFTARKHIPHIDEDEDEDTRASKFTEADDEALEAIELDIPASGNGDDQDLEVVTPISPELPSVARTSFVPIPPEDYEPPLRPYRDAAQVSQNRLPFMTPIAEKTESSLGLPTMRQDKDYFTSKTPSKENGSKKPPVRLGDGLGSSPFKEIINESTPVERIAPPQLGKSTKTNKTTAIAAKVQAGGGPLAKEIAPKGPIIKDAQCNPVDDYTRNMIFEALQPPLTSYDGYFEHKDESLGRTSEIKKYAKAASKMHKNASDKTATNLAMPPILRFPGAERQYMVKRELGAGAFAPVYLLENVSADGDDEKDENHTPRMGKGAFDAYARKNLEALKMEDPPSAWEFYMMRQAKRRLGVSRAAESVINVYEMHLYADECYLIEDFRDQGTLLDVINLARMETKPSAAGPGVMDESLVMFFAIELLRTIEALHSKGILHGDLKADNCLVRLDQIPDSDVWSTRYRKDGTGGWNKKGIALIDFGRGIDMKVFRPDVQFIADWKTGPQDCAEMRELRPWTYQIDYHGLAGIIHSMLFGKYIDTIADKGAGLGTASNKTWRIKESLKRYWQTEIWSSVFDLLLNPGSHVECEEGAKMPVLKGMKGVRESMEVWLEGNSEKGLGLQSALRKLEMGLGAKKK</sequence>
<organism evidence="8 9">
    <name type="scientific">Cadophora malorum</name>
    <dbReference type="NCBI Taxonomy" id="108018"/>
    <lineage>
        <taxon>Eukaryota</taxon>
        <taxon>Fungi</taxon>
        <taxon>Dikarya</taxon>
        <taxon>Ascomycota</taxon>
        <taxon>Pezizomycotina</taxon>
        <taxon>Leotiomycetes</taxon>
        <taxon>Helotiales</taxon>
        <taxon>Ploettnerulaceae</taxon>
        <taxon>Cadophora</taxon>
    </lineage>
</organism>
<comment type="caution">
    <text evidence="8">The sequence shown here is derived from an EMBL/GenBank/DDBJ whole genome shotgun (WGS) entry which is preliminary data.</text>
</comment>
<dbReference type="Gene3D" id="1.10.510.10">
    <property type="entry name" value="Transferase(Phosphotransferase) domain 1"/>
    <property type="match status" value="1"/>
</dbReference>
<dbReference type="CDD" id="cd13981">
    <property type="entry name" value="STKc_Bub1_BubR1"/>
    <property type="match status" value="1"/>
</dbReference>
<dbReference type="InterPro" id="IPR000719">
    <property type="entry name" value="Prot_kinase_dom"/>
</dbReference>
<dbReference type="SMART" id="SM00220">
    <property type="entry name" value="S_TKc"/>
    <property type="match status" value="1"/>
</dbReference>
<dbReference type="OrthoDB" id="248495at2759"/>
<feature type="compositionally biased region" description="Basic and acidic residues" evidence="5">
    <location>
        <begin position="685"/>
        <end position="699"/>
    </location>
</feature>
<feature type="region of interest" description="Disordered" evidence="5">
    <location>
        <begin position="685"/>
        <end position="741"/>
    </location>
</feature>
<proteinExistence type="predicted"/>
<dbReference type="PROSITE" id="PS50011">
    <property type="entry name" value="PROTEIN_KINASE_DOM"/>
    <property type="match status" value="1"/>
</dbReference>